<name>A0A3G3BYG8_9CAUD</name>
<proteinExistence type="predicted"/>
<reference evidence="2" key="1">
    <citation type="submission" date="2018-09" db="EMBL/GenBank/DDBJ databases">
        <title>Complete genome of Klebsiella pneumoniae phage Pylas.</title>
        <authorList>
            <person name="Powell J.E."/>
            <person name="Lessor L."/>
            <person name="O'Leary C.J."/>
            <person name="Liu M."/>
        </authorList>
    </citation>
    <scope>NUCLEOTIDE SEQUENCE [LARGE SCALE GENOMIC DNA]</scope>
</reference>
<evidence type="ECO:0000313" key="2">
    <source>
        <dbReference type="Proteomes" id="UP000278488"/>
    </source>
</evidence>
<evidence type="ECO:0000313" key="1">
    <source>
        <dbReference type="EMBL" id="AYP69267.1"/>
    </source>
</evidence>
<organism evidence="1 2">
    <name type="scientific">Klebsiella phage Pylas</name>
    <dbReference type="NCBI Taxonomy" id="2419682"/>
    <lineage>
        <taxon>Viruses</taxon>
        <taxon>Duplodnaviria</taxon>
        <taxon>Heunggongvirae</taxon>
        <taxon>Uroviricota</taxon>
        <taxon>Caudoviricetes</taxon>
        <taxon>Schitoviridae</taxon>
        <taxon>Humphriesvirinae</taxon>
        <taxon>Pylasvirus</taxon>
        <taxon>Pylasvirus pylas</taxon>
    </lineage>
</organism>
<accession>A0A3G3BYG8</accession>
<protein>
    <submittedName>
        <fullName evidence="1">Uncharacterized protein</fullName>
    </submittedName>
</protein>
<keyword evidence="2" id="KW-1185">Reference proteome</keyword>
<dbReference type="Proteomes" id="UP000278488">
    <property type="component" value="Segment"/>
</dbReference>
<dbReference type="EMBL" id="MH899585">
    <property type="protein sequence ID" value="AYP69267.1"/>
    <property type="molecule type" value="Genomic_DNA"/>
</dbReference>
<sequence length="74" mass="8426">MNPELIEIFRAMRLKTSSLMAHDIGPLDFICECIEFNALDWCGIKGGCDHCLLGTKEVFGYSNQIIVTNKRLYK</sequence>
<gene>
    <name evidence="1" type="ORF">Pylas_013</name>
</gene>